<dbReference type="AlphaFoldDB" id="A0A485LV29"/>
<dbReference type="GO" id="GO:0006418">
    <property type="term" value="P:tRNA aminoacylation for protein translation"/>
    <property type="evidence" value="ECO:0007669"/>
    <property type="project" value="InterPro"/>
</dbReference>
<dbReference type="InterPro" id="IPR006195">
    <property type="entry name" value="aa-tRNA-synth_II"/>
</dbReference>
<evidence type="ECO:0000313" key="5">
    <source>
        <dbReference type="EMBL" id="VFU11949.1"/>
    </source>
</evidence>
<sequence length="407" mass="46717">MAFIGEDLFRFQASLVQSGTSFEEFIRNNYVEKWVNDTLFCAMNIRTTFVTAIHNFLVDEGLINIERVQMSPVTDPLAHDVEHVPTIHYKGMPYVVTHSMIYMKFLACFNKRVKGIFVDSPNIRLEIESPLRMQRGKYLIDFSQIDVELRRGRGIGFDEYKNSPKKVESILREDYEKIIDFFERMIITACKAVADTNETELKELGIAIEVPAQPFPRIRHTDALKKYGKLDTDAKAGRDISSQFFWITGLMRENYDLIYPYLLYDGSKVPLEAYNSDMIYNYDLCAKPLVRDTNTYGDALEILSGAIREWLYEPIVQRLIDNRIIPEAPVFNNGVLENISVLDGYGPFLTAVHMMNKDGQPYFPDTMGGGIGVERSLYALLKGPKIKKIDDVTCFGKNPDSYPIFLY</sequence>
<dbReference type="GO" id="GO:0004812">
    <property type="term" value="F:aminoacyl-tRNA ligase activity"/>
    <property type="evidence" value="ECO:0007669"/>
    <property type="project" value="InterPro"/>
</dbReference>
<keyword evidence="2" id="KW-0547">Nucleotide-binding</keyword>
<dbReference type="SUPFAM" id="SSF55681">
    <property type="entry name" value="Class II aaRS and biotin synthetases"/>
    <property type="match status" value="1"/>
</dbReference>
<accession>A0A485LV29</accession>
<evidence type="ECO:0000256" key="3">
    <source>
        <dbReference type="ARBA" id="ARBA00022840"/>
    </source>
</evidence>
<evidence type="ECO:0000256" key="2">
    <source>
        <dbReference type="ARBA" id="ARBA00022741"/>
    </source>
</evidence>
<feature type="domain" description="Aminoacyl-transfer RNA synthetases class-II family profile" evidence="4">
    <location>
        <begin position="120"/>
        <end position="403"/>
    </location>
</feature>
<reference evidence="5" key="1">
    <citation type="submission" date="2019-03" db="EMBL/GenBank/DDBJ databases">
        <authorList>
            <person name="Hao L."/>
        </authorList>
    </citation>
    <scope>NUCLEOTIDE SEQUENCE</scope>
</reference>
<organism evidence="5">
    <name type="scientific">anaerobic digester metagenome</name>
    <dbReference type="NCBI Taxonomy" id="1263854"/>
    <lineage>
        <taxon>unclassified sequences</taxon>
        <taxon>metagenomes</taxon>
        <taxon>ecological metagenomes</taxon>
    </lineage>
</organism>
<protein>
    <submittedName>
        <fullName evidence="5">Asparagine synthetase A</fullName>
    </submittedName>
</protein>
<dbReference type="Pfam" id="PF00152">
    <property type="entry name" value="tRNA-synt_2"/>
    <property type="match status" value="1"/>
</dbReference>
<keyword evidence="1" id="KW-0436">Ligase</keyword>
<name>A0A485LV29_9ZZZZ</name>
<evidence type="ECO:0000256" key="1">
    <source>
        <dbReference type="ARBA" id="ARBA00022598"/>
    </source>
</evidence>
<dbReference type="InterPro" id="IPR045864">
    <property type="entry name" value="aa-tRNA-synth_II/BPL/LPL"/>
</dbReference>
<dbReference type="PROSITE" id="PS50862">
    <property type="entry name" value="AA_TRNA_LIGASE_II"/>
    <property type="match status" value="1"/>
</dbReference>
<gene>
    <name evidence="5" type="ORF">SCFA_120033</name>
</gene>
<dbReference type="Gene3D" id="3.30.930.10">
    <property type="entry name" value="Bira Bifunctional Protein, Domain 2"/>
    <property type="match status" value="1"/>
</dbReference>
<dbReference type="InterPro" id="IPR004364">
    <property type="entry name" value="Aa-tRNA-synt_II"/>
</dbReference>
<dbReference type="EMBL" id="CAADRM010000024">
    <property type="protein sequence ID" value="VFU11949.1"/>
    <property type="molecule type" value="Genomic_DNA"/>
</dbReference>
<evidence type="ECO:0000259" key="4">
    <source>
        <dbReference type="PROSITE" id="PS50862"/>
    </source>
</evidence>
<dbReference type="GO" id="GO:0005524">
    <property type="term" value="F:ATP binding"/>
    <property type="evidence" value="ECO:0007669"/>
    <property type="project" value="InterPro"/>
</dbReference>
<keyword evidence="3" id="KW-0067">ATP-binding</keyword>
<proteinExistence type="predicted"/>